<protein>
    <submittedName>
        <fullName evidence="3">Uncharacterized protein</fullName>
    </submittedName>
</protein>
<evidence type="ECO:0000256" key="1">
    <source>
        <dbReference type="SAM" id="MobiDB-lite"/>
    </source>
</evidence>
<accession>B0YF40</accession>
<feature type="compositionally biased region" description="Basic and acidic residues" evidence="1">
    <location>
        <begin position="61"/>
        <end position="74"/>
    </location>
</feature>
<feature type="region of interest" description="Disordered" evidence="1">
    <location>
        <begin position="26"/>
        <end position="84"/>
    </location>
</feature>
<dbReference type="Proteomes" id="UP000001699">
    <property type="component" value="Unassembled WGS sequence"/>
</dbReference>
<keyword evidence="4" id="KW-1185">Reference proteome</keyword>
<evidence type="ECO:0000313" key="3">
    <source>
        <dbReference type="EMBL" id="EDP47153.1"/>
    </source>
</evidence>
<evidence type="ECO:0000256" key="2">
    <source>
        <dbReference type="SAM" id="Phobius"/>
    </source>
</evidence>
<gene>
    <name evidence="3" type="ORF">AFUB_101480</name>
</gene>
<evidence type="ECO:0000313" key="4">
    <source>
        <dbReference type="Proteomes" id="UP000001699"/>
    </source>
</evidence>
<reference evidence="3 4" key="1">
    <citation type="journal article" date="2008" name="PLoS Genet.">
        <title>Genomic islands in the pathogenic filamentous fungus Aspergillus fumigatus.</title>
        <authorList>
            <person name="Fedorova N.D."/>
            <person name="Khaldi N."/>
            <person name="Joardar V.S."/>
            <person name="Maiti R."/>
            <person name="Amedeo P."/>
            <person name="Anderson M.J."/>
            <person name="Crabtree J."/>
            <person name="Silva J.C."/>
            <person name="Badger J.H."/>
            <person name="Albarraq A."/>
            <person name="Angiuoli S."/>
            <person name="Bussey H."/>
            <person name="Bowyer P."/>
            <person name="Cotty P.J."/>
            <person name="Dyer P.S."/>
            <person name="Egan A."/>
            <person name="Galens K."/>
            <person name="Fraser-Liggett C.M."/>
            <person name="Haas B.J."/>
            <person name="Inman J.M."/>
            <person name="Kent R."/>
            <person name="Lemieux S."/>
            <person name="Malavazi I."/>
            <person name="Orvis J."/>
            <person name="Roemer T."/>
            <person name="Ronning C.M."/>
            <person name="Sundaram J.P."/>
            <person name="Sutton G."/>
            <person name="Turner G."/>
            <person name="Venter J.C."/>
            <person name="White O.R."/>
            <person name="Whitty B.R."/>
            <person name="Youngman P."/>
            <person name="Wolfe K.H."/>
            <person name="Goldman G.H."/>
            <person name="Wortman J.R."/>
            <person name="Jiang B."/>
            <person name="Denning D.W."/>
            <person name="Nierman W.C."/>
        </authorList>
    </citation>
    <scope>NUCLEOTIDE SEQUENCE [LARGE SCALE GENOMIC DNA]</scope>
    <source>
        <strain evidence="4">CBS 144.89 / FGSC A1163 / CEA10</strain>
    </source>
</reference>
<keyword evidence="2" id="KW-0472">Membrane</keyword>
<dbReference type="EMBL" id="DS499604">
    <property type="protein sequence ID" value="EDP47153.1"/>
    <property type="molecule type" value="Genomic_DNA"/>
</dbReference>
<dbReference type="AlphaFoldDB" id="B0YF40"/>
<dbReference type="VEuPathDB" id="FungiDB:AFUB_101480"/>
<dbReference type="HOGENOM" id="CLU_082800_0_0_1"/>
<dbReference type="OrthoDB" id="252020at2759"/>
<keyword evidence="2" id="KW-1133">Transmembrane helix</keyword>
<keyword evidence="2" id="KW-0812">Transmembrane</keyword>
<name>B0YF40_ASPFC</name>
<proteinExistence type="predicted"/>
<organism evidence="3 4">
    <name type="scientific">Aspergillus fumigatus (strain CBS 144.89 / FGSC A1163 / CEA10)</name>
    <name type="common">Neosartorya fumigata</name>
    <dbReference type="NCBI Taxonomy" id="451804"/>
    <lineage>
        <taxon>Eukaryota</taxon>
        <taxon>Fungi</taxon>
        <taxon>Dikarya</taxon>
        <taxon>Ascomycota</taxon>
        <taxon>Pezizomycotina</taxon>
        <taxon>Eurotiomycetes</taxon>
        <taxon>Eurotiomycetidae</taxon>
        <taxon>Eurotiales</taxon>
        <taxon>Aspergillaceae</taxon>
        <taxon>Aspergillus</taxon>
        <taxon>Aspergillus subgen. Fumigati</taxon>
    </lineage>
</organism>
<sequence length="272" mass="30138">MPTPQNQNTQSVITWLKVSRNMNMNTNMNCLRDSNSPPLSDPPPPYTPAASPQMPESQPEADTKHPLPPSEHRGSSSTIPPIRGIQIPSKHDYFTSGFAYPPFLATYDVFPHHWTQFTNDLNEEVKLSPRQWATTVAKGVGVLALGGMMAGVLGAIPAVLVARKARQNHEEMNLITAASERPDDTDADSGSEGASRLSRKLKTWNNTFFRPRGIMVRIDLPWEELDEMQGMEVLPAGRYAKRNEQAVRQDASRKARIVIIPVVTDSASRSVN</sequence>
<feature type="transmembrane region" description="Helical" evidence="2">
    <location>
        <begin position="140"/>
        <end position="162"/>
    </location>
</feature>